<evidence type="ECO:0000259" key="2">
    <source>
        <dbReference type="Pfam" id="PF24809"/>
    </source>
</evidence>
<sequence length="1014" mass="114612">MTQSENHPSPNPPQRPKALQIVSSQPKETPETVMSLWCFRKDVRSSKRAAGSSDRTEACNQVIGIKGTGAWDSAIDLKLSKLPTDQRRELLLLSAKGDLEESLNYLSEIYGQSGLGCKIQSIEPVLNIVNGFEKAISALVETGPKPLQILWGGTLLLIQGLLKHQQTYGKIAEMLNSLGSCMPRFESYLELFPTPQLRRLMRQIYDHYLGFCLTAARFLYRKPYKNLFRSLVSSVEEELDKSKINMQRCKEDFEAEAQLSHTISSVEWQNGVSSMLRKSSAHSDKTGSIFGDMNNYLHRHTPDSTHNVRSVALSGMGGCGKTQIAVEYAYRYRHVYSYVFWIRAESEPELAESFELIAKRVGQARDGDSPKKSFQVTQDWLSNCPQRWLLIYDNLESLSTLRKYWPQFGQGAILVTSQKHDLSTLGSLENRVLPLTAEEGSQLVLRHLRLPEAAQEEAEELAMELGGLPLAIAHYLGYAAASNLSLTELLQATQHRSISAEIWSSASNESIVPYERTLNSVWNVALARLGANSREFLNILAFLNADCIPETMFLGEDSRMPTRPNISKALNLQLMVSDLSKRNLIERNLEGPEPFLKIHRALQLFLLFKLDEQPKLRQTAFENALISVRGVFPARSLVTRDSVLNSIWKRYLPQVLSLQTKVENACPAFEPNIEFVELLGDAGGFLYELMLPRNAIAVFHLADKLAQAIFLDDEPAPIRAHIETFLATLEEEQSVENRPSSLKRRRKVVELQERFYAALPVEQISTEDEVNLARAWNDYGSSLADSGDFEGASQWQWKALASYRRIAPDEAKLRFRFAWQYINLAVTSVAQDRVEEAMEFAERSCKLCDAELEKDDLAAATLGANAAYVFLSCGREQQALEKHKEILQTRIKLSGEDNGDVRTSYYWVGAVSYHMGQLIPAEEALRKALHRSKQSDWSRSDIGRAQYCLSRVLRDRLQHDEAEILEREAITSLPRLDQEAKRGSELADAFDRAVCLWNGRSTGLFHIRYRKSAM</sequence>
<feature type="region of interest" description="Disordered" evidence="1">
    <location>
        <begin position="1"/>
        <end position="28"/>
    </location>
</feature>
<evidence type="ECO:0008006" key="6">
    <source>
        <dbReference type="Google" id="ProtNLM"/>
    </source>
</evidence>
<dbReference type="PANTHER" id="PTHR35205">
    <property type="entry name" value="NB-ARC AND TPR DOMAIN PROTEIN"/>
    <property type="match status" value="1"/>
</dbReference>
<feature type="domain" description="DUF7779" evidence="3">
    <location>
        <begin position="525"/>
        <end position="613"/>
    </location>
</feature>
<dbReference type="Pfam" id="PF25000">
    <property type="entry name" value="DUF7779"/>
    <property type="match status" value="1"/>
</dbReference>
<dbReference type="EMBL" id="JAPZBQ010000001">
    <property type="protein sequence ID" value="KAJ5352051.1"/>
    <property type="molecule type" value="Genomic_DNA"/>
</dbReference>
<gene>
    <name evidence="4" type="ORF">N7452_001025</name>
</gene>
<dbReference type="InterPro" id="IPR011990">
    <property type="entry name" value="TPR-like_helical_dom_sf"/>
</dbReference>
<evidence type="ECO:0000256" key="1">
    <source>
        <dbReference type="SAM" id="MobiDB-lite"/>
    </source>
</evidence>
<reference evidence="4" key="1">
    <citation type="submission" date="2022-12" db="EMBL/GenBank/DDBJ databases">
        <authorList>
            <person name="Petersen C."/>
        </authorList>
    </citation>
    <scope>NUCLEOTIDE SEQUENCE</scope>
    <source>
        <strain evidence="4">IBT 35673</strain>
    </source>
</reference>
<feature type="domain" description="DUF7708" evidence="2">
    <location>
        <begin position="129"/>
        <end position="262"/>
    </location>
</feature>
<dbReference type="GO" id="GO:0043531">
    <property type="term" value="F:ADP binding"/>
    <property type="evidence" value="ECO:0007669"/>
    <property type="project" value="InterPro"/>
</dbReference>
<dbReference type="SUPFAM" id="SSF52540">
    <property type="entry name" value="P-loop containing nucleoside triphosphate hydrolases"/>
    <property type="match status" value="1"/>
</dbReference>
<dbReference type="Pfam" id="PF24809">
    <property type="entry name" value="DUF7708"/>
    <property type="match status" value="1"/>
</dbReference>
<dbReference type="InterPro" id="IPR027417">
    <property type="entry name" value="P-loop_NTPase"/>
</dbReference>
<dbReference type="InterPro" id="IPR056681">
    <property type="entry name" value="DUF7779"/>
</dbReference>
<evidence type="ECO:0000313" key="4">
    <source>
        <dbReference type="EMBL" id="KAJ5352051.1"/>
    </source>
</evidence>
<reference evidence="4" key="2">
    <citation type="journal article" date="2023" name="IMA Fungus">
        <title>Comparative genomic study of the Penicillium genus elucidates a diverse pangenome and 15 lateral gene transfer events.</title>
        <authorList>
            <person name="Petersen C."/>
            <person name="Sorensen T."/>
            <person name="Nielsen M.R."/>
            <person name="Sondergaard T.E."/>
            <person name="Sorensen J.L."/>
            <person name="Fitzpatrick D.A."/>
            <person name="Frisvad J.C."/>
            <person name="Nielsen K.L."/>
        </authorList>
    </citation>
    <scope>NUCLEOTIDE SEQUENCE</scope>
    <source>
        <strain evidence="4">IBT 35673</strain>
    </source>
</reference>
<name>A0A9W9R1M6_PENBR</name>
<dbReference type="Proteomes" id="UP001147695">
    <property type="component" value="Unassembled WGS sequence"/>
</dbReference>
<protein>
    <recommendedName>
        <fullName evidence="6">NB-ARC domain-containing protein</fullName>
    </recommendedName>
</protein>
<accession>A0A9W9R1M6</accession>
<dbReference type="Gene3D" id="1.25.40.10">
    <property type="entry name" value="Tetratricopeptide repeat domain"/>
    <property type="match status" value="1"/>
</dbReference>
<evidence type="ECO:0000313" key="5">
    <source>
        <dbReference type="Proteomes" id="UP001147695"/>
    </source>
</evidence>
<organism evidence="4 5">
    <name type="scientific">Penicillium brevicompactum</name>
    <dbReference type="NCBI Taxonomy" id="5074"/>
    <lineage>
        <taxon>Eukaryota</taxon>
        <taxon>Fungi</taxon>
        <taxon>Dikarya</taxon>
        <taxon>Ascomycota</taxon>
        <taxon>Pezizomycotina</taxon>
        <taxon>Eurotiomycetes</taxon>
        <taxon>Eurotiomycetidae</taxon>
        <taxon>Eurotiales</taxon>
        <taxon>Aspergillaceae</taxon>
        <taxon>Penicillium</taxon>
    </lineage>
</organism>
<dbReference type="SUPFAM" id="SSF48452">
    <property type="entry name" value="TPR-like"/>
    <property type="match status" value="1"/>
</dbReference>
<evidence type="ECO:0000259" key="3">
    <source>
        <dbReference type="Pfam" id="PF25000"/>
    </source>
</evidence>
<proteinExistence type="predicted"/>
<dbReference type="InterPro" id="IPR056125">
    <property type="entry name" value="DUF7708"/>
</dbReference>
<comment type="caution">
    <text evidence="4">The sequence shown here is derived from an EMBL/GenBank/DDBJ whole genome shotgun (WGS) entry which is preliminary data.</text>
</comment>
<dbReference type="PANTHER" id="PTHR35205:SF1">
    <property type="entry name" value="ZU5 DOMAIN-CONTAINING PROTEIN"/>
    <property type="match status" value="1"/>
</dbReference>
<dbReference type="AlphaFoldDB" id="A0A9W9R1M6"/>
<dbReference type="Gene3D" id="3.40.50.300">
    <property type="entry name" value="P-loop containing nucleotide triphosphate hydrolases"/>
    <property type="match status" value="1"/>
</dbReference>